<reference evidence="1" key="1">
    <citation type="journal article" date="2019" name="Sci. Rep.">
        <title>Draft genome of Tanacetum cinerariifolium, the natural source of mosquito coil.</title>
        <authorList>
            <person name="Yamashiro T."/>
            <person name="Shiraishi A."/>
            <person name="Satake H."/>
            <person name="Nakayama K."/>
        </authorList>
    </citation>
    <scope>NUCLEOTIDE SEQUENCE</scope>
</reference>
<dbReference type="EMBL" id="BKCJ010270520">
    <property type="protein sequence ID" value="GEZ36787.1"/>
    <property type="molecule type" value="Genomic_DNA"/>
</dbReference>
<protein>
    <submittedName>
        <fullName evidence="1">Uncharacterized protein</fullName>
    </submittedName>
</protein>
<accession>A0A699I771</accession>
<dbReference type="AlphaFoldDB" id="A0A699I771"/>
<proteinExistence type="predicted"/>
<gene>
    <name evidence="1" type="ORF">Tci_508760</name>
</gene>
<evidence type="ECO:0000313" key="1">
    <source>
        <dbReference type="EMBL" id="GEZ36787.1"/>
    </source>
</evidence>
<organism evidence="1">
    <name type="scientific">Tanacetum cinerariifolium</name>
    <name type="common">Dalmatian daisy</name>
    <name type="synonym">Chrysanthemum cinerariifolium</name>
    <dbReference type="NCBI Taxonomy" id="118510"/>
    <lineage>
        <taxon>Eukaryota</taxon>
        <taxon>Viridiplantae</taxon>
        <taxon>Streptophyta</taxon>
        <taxon>Embryophyta</taxon>
        <taxon>Tracheophyta</taxon>
        <taxon>Spermatophyta</taxon>
        <taxon>Magnoliopsida</taxon>
        <taxon>eudicotyledons</taxon>
        <taxon>Gunneridae</taxon>
        <taxon>Pentapetalae</taxon>
        <taxon>asterids</taxon>
        <taxon>campanulids</taxon>
        <taxon>Asterales</taxon>
        <taxon>Asteraceae</taxon>
        <taxon>Asteroideae</taxon>
        <taxon>Anthemideae</taxon>
        <taxon>Anthemidinae</taxon>
        <taxon>Tanacetum</taxon>
    </lineage>
</organism>
<sequence length="210" mass="23283">MDSKIQATSDVAHLFQGRRYHQTATSSICLHLSDSDHGSSLEASMIVPETPSLDQPCDGNYVIKKEHGNFIEGGARKRHPRINNKKVLGNYVGQKGGGIVFAAGDVLAVGDGKLPAKIKDEEDEPSRIEIHEKFLIKSANSLIEQIVAETYPNFIERQMDDAYLRERAILTPRNDDANAINAYTFNKFNVESINYNSADEICKVSTDTLD</sequence>
<name>A0A699I771_TANCI</name>
<comment type="caution">
    <text evidence="1">The sequence shown here is derived from an EMBL/GenBank/DDBJ whole genome shotgun (WGS) entry which is preliminary data.</text>
</comment>